<dbReference type="EMBL" id="CAJNOQ010037944">
    <property type="protein sequence ID" value="CAF1610490.1"/>
    <property type="molecule type" value="Genomic_DNA"/>
</dbReference>
<keyword evidence="6" id="KW-1185">Reference proteome</keyword>
<gene>
    <name evidence="3" type="ORF">GPM918_LOCUS43051</name>
    <name evidence="2" type="ORF">OVA965_LOCUS40043</name>
    <name evidence="5" type="ORF">SRO942_LOCUS44444</name>
    <name evidence="4" type="ORF">TMI583_LOCUS41433</name>
</gene>
<accession>A0A816BGF7</accession>
<organism evidence="3 6">
    <name type="scientific">Didymodactylos carnosus</name>
    <dbReference type="NCBI Taxonomy" id="1234261"/>
    <lineage>
        <taxon>Eukaryota</taxon>
        <taxon>Metazoa</taxon>
        <taxon>Spiralia</taxon>
        <taxon>Gnathifera</taxon>
        <taxon>Rotifera</taxon>
        <taxon>Eurotatoria</taxon>
        <taxon>Bdelloidea</taxon>
        <taxon>Philodinida</taxon>
        <taxon>Philodinidae</taxon>
        <taxon>Didymodactylos</taxon>
    </lineage>
</organism>
<dbReference type="Proteomes" id="UP000677228">
    <property type="component" value="Unassembled WGS sequence"/>
</dbReference>
<dbReference type="EMBL" id="CAJOBC010104678">
    <property type="protein sequence ID" value="CAF4493279.1"/>
    <property type="molecule type" value="Genomic_DNA"/>
</dbReference>
<dbReference type="OrthoDB" id="10402131at2759"/>
<dbReference type="Proteomes" id="UP000663829">
    <property type="component" value="Unassembled WGS sequence"/>
</dbReference>
<evidence type="ECO:0000313" key="6">
    <source>
        <dbReference type="Proteomes" id="UP000663829"/>
    </source>
</evidence>
<evidence type="ECO:0000313" key="5">
    <source>
        <dbReference type="EMBL" id="CAF4493279.1"/>
    </source>
</evidence>
<feature type="compositionally biased region" description="Basic and acidic residues" evidence="1">
    <location>
        <begin position="20"/>
        <end position="33"/>
    </location>
</feature>
<dbReference type="AlphaFoldDB" id="A0A816BGF7"/>
<evidence type="ECO:0000256" key="1">
    <source>
        <dbReference type="SAM" id="MobiDB-lite"/>
    </source>
</evidence>
<feature type="compositionally biased region" description="Polar residues" evidence="1">
    <location>
        <begin position="34"/>
        <end position="53"/>
    </location>
</feature>
<feature type="compositionally biased region" description="Basic and acidic residues" evidence="1">
    <location>
        <begin position="57"/>
        <end position="70"/>
    </location>
</feature>
<dbReference type="EMBL" id="CAJNOK010042668">
    <property type="protein sequence ID" value="CAF1565259.1"/>
    <property type="molecule type" value="Genomic_DNA"/>
</dbReference>
<comment type="caution">
    <text evidence="3">The sequence shown here is derived from an EMBL/GenBank/DDBJ whole genome shotgun (WGS) entry which is preliminary data.</text>
</comment>
<dbReference type="EMBL" id="CAJOBA010065363">
    <property type="protein sequence ID" value="CAF4358161.1"/>
    <property type="molecule type" value="Genomic_DNA"/>
</dbReference>
<feature type="region of interest" description="Disordered" evidence="1">
    <location>
        <begin position="1"/>
        <end position="87"/>
    </location>
</feature>
<dbReference type="Proteomes" id="UP000682733">
    <property type="component" value="Unassembled WGS sequence"/>
</dbReference>
<protein>
    <submittedName>
        <fullName evidence="3">Uncharacterized protein</fullName>
    </submittedName>
</protein>
<dbReference type="Proteomes" id="UP000681722">
    <property type="component" value="Unassembled WGS sequence"/>
</dbReference>
<name>A0A816BGF7_9BILA</name>
<proteinExistence type="predicted"/>
<reference evidence="3" key="1">
    <citation type="submission" date="2021-02" db="EMBL/GenBank/DDBJ databases">
        <authorList>
            <person name="Nowell W R."/>
        </authorList>
    </citation>
    <scope>NUCLEOTIDE SEQUENCE</scope>
</reference>
<evidence type="ECO:0000313" key="2">
    <source>
        <dbReference type="EMBL" id="CAF1565259.1"/>
    </source>
</evidence>
<evidence type="ECO:0000313" key="3">
    <source>
        <dbReference type="EMBL" id="CAF1610490.1"/>
    </source>
</evidence>
<evidence type="ECO:0000313" key="4">
    <source>
        <dbReference type="EMBL" id="CAF4358161.1"/>
    </source>
</evidence>
<sequence>MSSDSSKTNEMGDSNLTNLSRRDTTQMGDHVDSKTAQGRSCDASHSSTNTANSDFYKGNKDPQTIEKVKQNMEQQQDPSSKKPEEKK</sequence>
<feature type="compositionally biased region" description="Polar residues" evidence="1">
    <location>
        <begin position="1"/>
        <end position="19"/>
    </location>
</feature>